<reference evidence="3 4" key="1">
    <citation type="submission" date="2024-05" db="EMBL/GenBank/DDBJ databases">
        <authorList>
            <person name="Park S."/>
        </authorList>
    </citation>
    <scope>NUCLEOTIDE SEQUENCE [LARGE SCALE GENOMIC DNA]</scope>
    <source>
        <strain evidence="3 4">DGU5</strain>
    </source>
</reference>
<feature type="chain" id="PRO_5046828382" evidence="1">
    <location>
        <begin position="28"/>
        <end position="192"/>
    </location>
</feature>
<keyword evidence="1" id="KW-0732">Signal</keyword>
<sequence length="192" mass="21478">MHKPAFCFVAALLAGCADTALTTPARAQDAARPASGESSMTATPPAVAQDHEALIASDDPRLEANKRLVYDMYRIVLQGGYADRAGEFIREDYVQHNPNAAQGLAGIEDYIRSTRPERPLEDKIELPLINLVAEGDYVITSFVRREVDAEGETYYTTWFDMFRIEDGKIAEHWDPMTRNDAKIDPNSQRLED</sequence>
<dbReference type="InterPro" id="IPR032710">
    <property type="entry name" value="NTF2-like_dom_sf"/>
</dbReference>
<comment type="caution">
    <text evidence="3">The sequence shown here is derived from an EMBL/GenBank/DDBJ whole genome shotgun (WGS) entry which is preliminary data.</text>
</comment>
<evidence type="ECO:0000256" key="1">
    <source>
        <dbReference type="SAM" id="SignalP"/>
    </source>
</evidence>
<evidence type="ECO:0000313" key="4">
    <source>
        <dbReference type="Proteomes" id="UP001484535"/>
    </source>
</evidence>
<gene>
    <name evidence="3" type="ORF">ABDJ38_11510</name>
</gene>
<dbReference type="RefSeq" id="WP_346785243.1">
    <property type="nucleotide sequence ID" value="NZ_JBDLBR010000003.1"/>
</dbReference>
<feature type="signal peptide" evidence="1">
    <location>
        <begin position="1"/>
        <end position="27"/>
    </location>
</feature>
<name>A0ABV0CYK9_9SPHN</name>
<evidence type="ECO:0000313" key="3">
    <source>
        <dbReference type="EMBL" id="MEN7537801.1"/>
    </source>
</evidence>
<dbReference type="PANTHER" id="PTHR38436">
    <property type="entry name" value="POLYKETIDE CYCLASE SNOAL-LIKE DOMAIN"/>
    <property type="match status" value="1"/>
</dbReference>
<protein>
    <submittedName>
        <fullName evidence="3">Nuclear transport factor 2 family protein</fullName>
    </submittedName>
</protein>
<dbReference type="Proteomes" id="UP001484535">
    <property type="component" value="Unassembled WGS sequence"/>
</dbReference>
<dbReference type="EMBL" id="JBDLBR010000003">
    <property type="protein sequence ID" value="MEN7537801.1"/>
    <property type="molecule type" value="Genomic_DNA"/>
</dbReference>
<proteinExistence type="predicted"/>
<dbReference type="PANTHER" id="PTHR38436:SF1">
    <property type="entry name" value="ESTER CYCLASE"/>
    <property type="match status" value="1"/>
</dbReference>
<evidence type="ECO:0000259" key="2">
    <source>
        <dbReference type="Pfam" id="PF12680"/>
    </source>
</evidence>
<dbReference type="Pfam" id="PF12680">
    <property type="entry name" value="SnoaL_2"/>
    <property type="match status" value="1"/>
</dbReference>
<feature type="domain" description="SnoaL-like" evidence="2">
    <location>
        <begin position="71"/>
        <end position="172"/>
    </location>
</feature>
<dbReference type="InterPro" id="IPR037401">
    <property type="entry name" value="SnoaL-like"/>
</dbReference>
<dbReference type="Gene3D" id="3.10.450.50">
    <property type="match status" value="1"/>
</dbReference>
<keyword evidence="4" id="KW-1185">Reference proteome</keyword>
<dbReference type="PROSITE" id="PS51257">
    <property type="entry name" value="PROKAR_LIPOPROTEIN"/>
    <property type="match status" value="1"/>
</dbReference>
<dbReference type="InterPro" id="IPR009959">
    <property type="entry name" value="Cyclase_SnoaL-like"/>
</dbReference>
<dbReference type="SUPFAM" id="SSF54427">
    <property type="entry name" value="NTF2-like"/>
    <property type="match status" value="1"/>
</dbReference>
<organism evidence="3 4">
    <name type="scientific">Aurantiacibacter flavus</name>
    <dbReference type="NCBI Taxonomy" id="3145232"/>
    <lineage>
        <taxon>Bacteria</taxon>
        <taxon>Pseudomonadati</taxon>
        <taxon>Pseudomonadota</taxon>
        <taxon>Alphaproteobacteria</taxon>
        <taxon>Sphingomonadales</taxon>
        <taxon>Erythrobacteraceae</taxon>
        <taxon>Aurantiacibacter</taxon>
    </lineage>
</organism>
<accession>A0ABV0CYK9</accession>